<dbReference type="KEGG" id="apln:108736818"/>
<comment type="similarity">
    <text evidence="5">Belongs to the PPP phosphatase family.</text>
</comment>
<comment type="cofactor">
    <cofactor evidence="1">
        <name>Mn(2+)</name>
        <dbReference type="ChEBI" id="CHEBI:29035"/>
    </cofactor>
</comment>
<dbReference type="STRING" id="224129.A0A1W4WLX2"/>
<dbReference type="InterPro" id="IPR047129">
    <property type="entry name" value="PPA2-like"/>
</dbReference>
<dbReference type="PRINTS" id="PR00114">
    <property type="entry name" value="STPHPHTASE"/>
</dbReference>
<evidence type="ECO:0000256" key="2">
    <source>
        <dbReference type="ARBA" id="ARBA00022723"/>
    </source>
</evidence>
<evidence type="ECO:0000256" key="4">
    <source>
        <dbReference type="ARBA" id="ARBA00023211"/>
    </source>
</evidence>
<evidence type="ECO:0000256" key="3">
    <source>
        <dbReference type="ARBA" id="ARBA00022801"/>
    </source>
</evidence>
<dbReference type="SMART" id="SM00156">
    <property type="entry name" value="PP2Ac"/>
    <property type="match status" value="1"/>
</dbReference>
<dbReference type="CDD" id="cd07415">
    <property type="entry name" value="MPP_PP2A_PP4_PP6"/>
    <property type="match status" value="1"/>
</dbReference>
<reference evidence="8" key="1">
    <citation type="submission" date="2025-08" db="UniProtKB">
        <authorList>
            <consortium name="RefSeq"/>
        </authorList>
    </citation>
    <scope>IDENTIFICATION</scope>
    <source>
        <tissue evidence="8">Entire body</tissue>
    </source>
</reference>
<keyword evidence="7" id="KW-1185">Reference proteome</keyword>
<protein>
    <recommendedName>
        <fullName evidence="5">Serine/threonine-protein phosphatase</fullName>
        <ecNumber evidence="5">3.1.3.16</ecNumber>
    </recommendedName>
</protein>
<dbReference type="PROSITE" id="PS00125">
    <property type="entry name" value="SER_THR_PHOSPHATASE"/>
    <property type="match status" value="1"/>
</dbReference>
<accession>A0A1W4WLX2</accession>
<sequence>MDLDKWIAQLYNGVYLQACDIEKLCHAAKDIMSKEKNIQEVVTPVTICGDIHGQFYDLLELFRIGGRCPDINYLFLGDYVDRGEYSVEVITLLVALKTKYKERMTIIRGNHECRQVTQMYGFYDECLQKYGGNNSVWKQFVDLFDYFPITALIDEEVFAVHGGLSPSIKTLDDIRTINRFIEVPTQGPMCDLLWSDPCEEPGWYVSPRGAGFFFGEDVSQEFNRTNDLTLIVRAHQLVMQGYFFCHNYNVLTIFSAPNYVQKFDNLGAFMELNEKMEYSIIQFDAAPKKKKWFFQRN</sequence>
<feature type="domain" description="Serine/threonine specific protein phosphatases" evidence="6">
    <location>
        <begin position="107"/>
        <end position="112"/>
    </location>
</feature>
<dbReference type="GO" id="GO:0046872">
    <property type="term" value="F:metal ion binding"/>
    <property type="evidence" value="ECO:0007669"/>
    <property type="project" value="UniProtKB-KW"/>
</dbReference>
<keyword evidence="4" id="KW-0464">Manganese</keyword>
<dbReference type="InterPro" id="IPR006186">
    <property type="entry name" value="Ser/Thr-sp_prot-phosphatase"/>
</dbReference>
<dbReference type="GeneID" id="108736818"/>
<dbReference type="GO" id="GO:0004722">
    <property type="term" value="F:protein serine/threonine phosphatase activity"/>
    <property type="evidence" value="ECO:0007669"/>
    <property type="project" value="UniProtKB-EC"/>
</dbReference>
<gene>
    <name evidence="8" type="primary">LOC108736818</name>
</gene>
<dbReference type="EC" id="3.1.3.16" evidence="5"/>
<evidence type="ECO:0000313" key="8">
    <source>
        <dbReference type="RefSeq" id="XP_018324904.1"/>
    </source>
</evidence>
<evidence type="ECO:0000256" key="1">
    <source>
        <dbReference type="ARBA" id="ARBA00001936"/>
    </source>
</evidence>
<dbReference type="AlphaFoldDB" id="A0A1W4WLX2"/>
<dbReference type="Proteomes" id="UP000192223">
    <property type="component" value="Unplaced"/>
</dbReference>
<dbReference type="InterPro" id="IPR004843">
    <property type="entry name" value="Calcineurin-like_PHP"/>
</dbReference>
<dbReference type="RefSeq" id="XP_018324904.1">
    <property type="nucleotide sequence ID" value="XM_018469402.1"/>
</dbReference>
<evidence type="ECO:0000256" key="5">
    <source>
        <dbReference type="RuleBase" id="RU004273"/>
    </source>
</evidence>
<dbReference type="Pfam" id="PF00149">
    <property type="entry name" value="Metallophos"/>
    <property type="match status" value="1"/>
</dbReference>
<keyword evidence="3 5" id="KW-0378">Hydrolase</keyword>
<dbReference type="InterPro" id="IPR029052">
    <property type="entry name" value="Metallo-depent_PP-like"/>
</dbReference>
<comment type="catalytic activity">
    <reaction evidence="5">
        <text>O-phospho-L-threonyl-[protein] + H2O = L-threonyl-[protein] + phosphate</text>
        <dbReference type="Rhea" id="RHEA:47004"/>
        <dbReference type="Rhea" id="RHEA-COMP:11060"/>
        <dbReference type="Rhea" id="RHEA-COMP:11605"/>
        <dbReference type="ChEBI" id="CHEBI:15377"/>
        <dbReference type="ChEBI" id="CHEBI:30013"/>
        <dbReference type="ChEBI" id="CHEBI:43474"/>
        <dbReference type="ChEBI" id="CHEBI:61977"/>
        <dbReference type="EC" id="3.1.3.16"/>
    </reaction>
</comment>
<keyword evidence="2" id="KW-0479">Metal-binding</keyword>
<proteinExistence type="inferred from homology"/>
<evidence type="ECO:0000313" key="7">
    <source>
        <dbReference type="Proteomes" id="UP000192223"/>
    </source>
</evidence>
<dbReference type="SUPFAM" id="SSF56300">
    <property type="entry name" value="Metallo-dependent phosphatases"/>
    <property type="match status" value="1"/>
</dbReference>
<dbReference type="Gene3D" id="3.60.21.10">
    <property type="match status" value="1"/>
</dbReference>
<dbReference type="InParanoid" id="A0A1W4WLX2"/>
<organism evidence="7 8">
    <name type="scientific">Agrilus planipennis</name>
    <name type="common">Emerald ash borer</name>
    <name type="synonym">Agrilus marcopoli</name>
    <dbReference type="NCBI Taxonomy" id="224129"/>
    <lineage>
        <taxon>Eukaryota</taxon>
        <taxon>Metazoa</taxon>
        <taxon>Ecdysozoa</taxon>
        <taxon>Arthropoda</taxon>
        <taxon>Hexapoda</taxon>
        <taxon>Insecta</taxon>
        <taxon>Pterygota</taxon>
        <taxon>Neoptera</taxon>
        <taxon>Endopterygota</taxon>
        <taxon>Coleoptera</taxon>
        <taxon>Polyphaga</taxon>
        <taxon>Elateriformia</taxon>
        <taxon>Buprestoidea</taxon>
        <taxon>Buprestidae</taxon>
        <taxon>Agrilinae</taxon>
        <taxon>Agrilus</taxon>
    </lineage>
</organism>
<evidence type="ECO:0000259" key="6">
    <source>
        <dbReference type="PROSITE" id="PS00125"/>
    </source>
</evidence>
<dbReference type="PANTHER" id="PTHR45619">
    <property type="entry name" value="SERINE/THREONINE-PROTEIN PHOSPHATASE PP2A-RELATED"/>
    <property type="match status" value="1"/>
</dbReference>
<dbReference type="OrthoDB" id="1930084at2759"/>
<name>A0A1W4WLX2_AGRPL</name>